<evidence type="ECO:0000256" key="1">
    <source>
        <dbReference type="SAM" id="Phobius"/>
    </source>
</evidence>
<feature type="transmembrane region" description="Helical" evidence="1">
    <location>
        <begin position="171"/>
        <end position="190"/>
    </location>
</feature>
<dbReference type="Pfam" id="PF15993">
    <property type="entry name" value="Fuseless"/>
    <property type="match status" value="1"/>
</dbReference>
<dbReference type="PANTHER" id="PTHR35270">
    <property type="entry name" value="FUSELESS, ISOFORM A"/>
    <property type="match status" value="1"/>
</dbReference>
<dbReference type="OrthoDB" id="45313at2759"/>
<keyword evidence="3" id="KW-1185">Reference proteome</keyword>
<feature type="transmembrane region" description="Helical" evidence="1">
    <location>
        <begin position="50"/>
        <end position="71"/>
    </location>
</feature>
<feature type="transmembrane region" description="Helical" evidence="1">
    <location>
        <begin position="305"/>
        <end position="329"/>
    </location>
</feature>
<feature type="transmembrane region" description="Helical" evidence="1">
    <location>
        <begin position="335"/>
        <end position="353"/>
    </location>
</feature>
<gene>
    <name evidence="2" type="ORF">CEUTPL_LOCUS499</name>
</gene>
<feature type="transmembrane region" description="Helical" evidence="1">
    <location>
        <begin position="265"/>
        <end position="285"/>
    </location>
</feature>
<keyword evidence="1" id="KW-0812">Transmembrane</keyword>
<accession>A0A9N9MCX8</accession>
<dbReference type="EMBL" id="OU892277">
    <property type="protein sequence ID" value="CAG9759757.1"/>
    <property type="molecule type" value="Genomic_DNA"/>
</dbReference>
<keyword evidence="1" id="KW-0472">Membrane</keyword>
<keyword evidence="1" id="KW-1133">Transmembrane helix</keyword>
<evidence type="ECO:0008006" key="4">
    <source>
        <dbReference type="Google" id="ProtNLM"/>
    </source>
</evidence>
<dbReference type="GO" id="GO:0070073">
    <property type="term" value="P:clustering of voltage-gated calcium channels"/>
    <property type="evidence" value="ECO:0007669"/>
    <property type="project" value="TreeGrafter"/>
</dbReference>
<dbReference type="Proteomes" id="UP001152799">
    <property type="component" value="Chromosome 1"/>
</dbReference>
<feature type="transmembrane region" description="Helical" evidence="1">
    <location>
        <begin position="119"/>
        <end position="139"/>
    </location>
</feature>
<dbReference type="InterPro" id="IPR032751">
    <property type="entry name" value="Fuseless"/>
</dbReference>
<dbReference type="PANTHER" id="PTHR35270:SF2">
    <property type="entry name" value="FUSELESS, ISOFORM A"/>
    <property type="match status" value="1"/>
</dbReference>
<dbReference type="AlphaFoldDB" id="A0A9N9MCX8"/>
<protein>
    <recommendedName>
        <fullName evidence="4">Transmembrane protein</fullName>
    </recommendedName>
</protein>
<organism evidence="2 3">
    <name type="scientific">Ceutorhynchus assimilis</name>
    <name type="common">cabbage seed weevil</name>
    <dbReference type="NCBI Taxonomy" id="467358"/>
    <lineage>
        <taxon>Eukaryota</taxon>
        <taxon>Metazoa</taxon>
        <taxon>Ecdysozoa</taxon>
        <taxon>Arthropoda</taxon>
        <taxon>Hexapoda</taxon>
        <taxon>Insecta</taxon>
        <taxon>Pterygota</taxon>
        <taxon>Neoptera</taxon>
        <taxon>Endopterygota</taxon>
        <taxon>Coleoptera</taxon>
        <taxon>Polyphaga</taxon>
        <taxon>Cucujiformia</taxon>
        <taxon>Curculionidae</taxon>
        <taxon>Ceutorhynchinae</taxon>
        <taxon>Ceutorhynchus</taxon>
    </lineage>
</organism>
<reference evidence="2" key="1">
    <citation type="submission" date="2022-01" db="EMBL/GenBank/DDBJ databases">
        <authorList>
            <person name="King R."/>
        </authorList>
    </citation>
    <scope>NUCLEOTIDE SEQUENCE</scope>
</reference>
<sequence>MSKDQFLSCGVCRQICSSGCQSCNSLVDKQCIKSQNQKIPFSKIKKKKKILSTLDCLISVFIVTPLVVACWRGTSQLMDVYGEYFPPLESFIIGTLTYIVIGISQESFHGLINRKHKSWTGTICAFFCMKMYTIVLNAVTNMHWRGGWTIVEEYFGIHESETQGYVVNNGRGAFCFFTICFLLMFSMRCLRNLNSPPFEICLDYGDDMFLFPNMFKVKVSEKISLYIFDVVFSIAVVGNLGMTVWQGIWLLIDLYFFPSNEVFSAWGGLFLGYVIIAIVFLLQPFMKKCCDNLNGIPRLLVADSYMMFSVLGVILVWRGIWNLLNIYFITENEELSYWISLWVPMLILIIMGCSNSVLVRGVCLDCEEPDGSCVLFPCNYLKTIFDQEKSDTWHSLWTGVATNKLEISDINKSANTKSLSYHSVQIIENSDDLKNNNVERIGIS</sequence>
<feature type="transmembrane region" description="Helical" evidence="1">
    <location>
        <begin position="91"/>
        <end position="112"/>
    </location>
</feature>
<feature type="transmembrane region" description="Helical" evidence="1">
    <location>
        <begin position="223"/>
        <end position="245"/>
    </location>
</feature>
<dbReference type="GO" id="GO:0042734">
    <property type="term" value="C:presynaptic membrane"/>
    <property type="evidence" value="ECO:0007669"/>
    <property type="project" value="TreeGrafter"/>
</dbReference>
<dbReference type="GO" id="GO:0007274">
    <property type="term" value="P:neuromuscular synaptic transmission"/>
    <property type="evidence" value="ECO:0007669"/>
    <property type="project" value="TreeGrafter"/>
</dbReference>
<name>A0A9N9MCX8_9CUCU</name>
<evidence type="ECO:0000313" key="2">
    <source>
        <dbReference type="EMBL" id="CAG9759757.1"/>
    </source>
</evidence>
<proteinExistence type="predicted"/>
<dbReference type="GO" id="GO:0007270">
    <property type="term" value="P:neuron-neuron synaptic transmission"/>
    <property type="evidence" value="ECO:0007669"/>
    <property type="project" value="TreeGrafter"/>
</dbReference>
<evidence type="ECO:0000313" key="3">
    <source>
        <dbReference type="Proteomes" id="UP001152799"/>
    </source>
</evidence>